<feature type="transmembrane region" description="Helical" evidence="6">
    <location>
        <begin position="298"/>
        <end position="316"/>
    </location>
</feature>
<feature type="domain" description="Metallo-beta-lactamase" evidence="7">
    <location>
        <begin position="502"/>
        <end position="710"/>
    </location>
</feature>
<dbReference type="InterPro" id="IPR001279">
    <property type="entry name" value="Metallo-B-lactamas"/>
</dbReference>
<dbReference type="AlphaFoldDB" id="A0A4R6BXY2"/>
<evidence type="ECO:0000256" key="4">
    <source>
        <dbReference type="ARBA" id="ARBA00022989"/>
    </source>
</evidence>
<dbReference type="GO" id="GO:0030420">
    <property type="term" value="P:establishment of competence for transformation"/>
    <property type="evidence" value="ECO:0007669"/>
    <property type="project" value="InterPro"/>
</dbReference>
<dbReference type="NCBIfam" id="TIGR00361">
    <property type="entry name" value="ComEC_Rec2"/>
    <property type="match status" value="1"/>
</dbReference>
<evidence type="ECO:0000256" key="1">
    <source>
        <dbReference type="ARBA" id="ARBA00004651"/>
    </source>
</evidence>
<feature type="transmembrane region" description="Helical" evidence="6">
    <location>
        <begin position="383"/>
        <end position="407"/>
    </location>
</feature>
<dbReference type="EMBL" id="SCWB01000001">
    <property type="protein sequence ID" value="TDM13090.1"/>
    <property type="molecule type" value="Genomic_DNA"/>
</dbReference>
<evidence type="ECO:0000256" key="2">
    <source>
        <dbReference type="ARBA" id="ARBA00022475"/>
    </source>
</evidence>
<sequence length="760" mass="86909">MWLNSAFSALIGAMLRDTPGAAVFLLMVLMLHLYLKKALIRMWLYGLIILAFFMLNDSKQPELQDFDWDNSQAGVYNGPVILKDHIQIDGEVMTGQLTAARNQLQFNYYIGSEQEQLELKRQLPYFKQCAVQMTVNKVLPSTNGLKFNYDEYLAYQGIHYSAKVKNFDLTQCTDVEISGWDWVKWYRVKLADQMMKLPFSKMSYVVALTLGDTRYLSTEALAELKTLGIYHLYAVSGSHVAMLTVQLLFILKRLYLPVIHSTAVILLLLPSYALLTGFSPSVLRASLFIALYMMLKRWNFSLLDSLALSFIIFLIYDIHLIHDIGFQLSYIISFVLIFTGSLFHHRPPLMIFVYTTFFAQLASLPVLLLHFNTVQWSGFITNLLFVPFFTFLLFPVCTMLLLATMFFNWQPPLLLDLLTTLFQVNDYLVTLFKGLHIPETVLSNQWEGFYILIVVMVYYAVHLCYHSRVNCFIAMSSVCLFIICWSFLPKDEDRVTFVDVGQGDSTMIESRNKVMVIDTGGQLKFDDEPWKQRHKDSSIADFSIIPMLTERGYSRIDYLLLTHPDQDHFGEAVQLLQKFNVKNLIINPGSPGNEKYKKTLMTARNEQTKIIDIREFQGLNVGRAQVVFMNTDSQSADENDSSIVTSITLGKLNYLLMADLPAEREQQVTESLYGVKIDVIKVGHHGSDTSTTEELLDCVQPTYAVISAGRKNRFGHPHASVVQRLKSNGIQIMSTQQLGKIEFKDHQFMTGKMAIKKARQ</sequence>
<evidence type="ECO:0000313" key="8">
    <source>
        <dbReference type="EMBL" id="TDM13090.1"/>
    </source>
</evidence>
<feature type="transmembrane region" description="Helical" evidence="6">
    <location>
        <begin position="230"/>
        <end position="251"/>
    </location>
</feature>
<evidence type="ECO:0000256" key="6">
    <source>
        <dbReference type="SAM" id="Phobius"/>
    </source>
</evidence>
<dbReference type="InterPro" id="IPR052159">
    <property type="entry name" value="Competence_DNA_uptake"/>
</dbReference>
<dbReference type="OrthoDB" id="9761531at2"/>
<dbReference type="SMART" id="SM00849">
    <property type="entry name" value="Lactamase_B"/>
    <property type="match status" value="1"/>
</dbReference>
<dbReference type="PANTHER" id="PTHR30619:SF7">
    <property type="entry name" value="BETA-LACTAMASE DOMAIN PROTEIN"/>
    <property type="match status" value="1"/>
</dbReference>
<keyword evidence="3 6" id="KW-0812">Transmembrane</keyword>
<feature type="transmembrane region" description="Helical" evidence="6">
    <location>
        <begin position="448"/>
        <end position="465"/>
    </location>
</feature>
<gene>
    <name evidence="8" type="ORF">ERX29_00365</name>
</gene>
<evidence type="ECO:0000313" key="9">
    <source>
        <dbReference type="Proteomes" id="UP000294802"/>
    </source>
</evidence>
<feature type="transmembrane region" description="Helical" evidence="6">
    <location>
        <begin position="351"/>
        <end position="371"/>
    </location>
</feature>
<proteinExistence type="predicted"/>
<dbReference type="Gene3D" id="3.60.15.10">
    <property type="entry name" value="Ribonuclease Z/Hydroxyacylglutathione hydrolase-like"/>
    <property type="match status" value="1"/>
</dbReference>
<keyword evidence="5 6" id="KW-0472">Membrane</keyword>
<dbReference type="Proteomes" id="UP000294802">
    <property type="component" value="Unassembled WGS sequence"/>
</dbReference>
<feature type="transmembrane region" description="Helical" evidence="6">
    <location>
        <begin position="6"/>
        <end position="31"/>
    </location>
</feature>
<dbReference type="GO" id="GO:0005886">
    <property type="term" value="C:plasma membrane"/>
    <property type="evidence" value="ECO:0007669"/>
    <property type="project" value="UniProtKB-SubCell"/>
</dbReference>
<dbReference type="Pfam" id="PF00753">
    <property type="entry name" value="Lactamase_B"/>
    <property type="match status" value="1"/>
</dbReference>
<dbReference type="InterPro" id="IPR004797">
    <property type="entry name" value="Competence_ComEC/Rec2"/>
</dbReference>
<protein>
    <submittedName>
        <fullName evidence="8">DNA internalization-related competence protein ComEC/Rec2</fullName>
    </submittedName>
</protein>
<organism evidence="8 9">
    <name type="scientific">Macrococcus lamae</name>
    <dbReference type="NCBI Taxonomy" id="198484"/>
    <lineage>
        <taxon>Bacteria</taxon>
        <taxon>Bacillati</taxon>
        <taxon>Bacillota</taxon>
        <taxon>Bacilli</taxon>
        <taxon>Bacillales</taxon>
        <taxon>Staphylococcaceae</taxon>
        <taxon>Macrococcus</taxon>
    </lineage>
</organism>
<keyword evidence="9" id="KW-1185">Reference proteome</keyword>
<dbReference type="SUPFAM" id="SSF56281">
    <property type="entry name" value="Metallo-hydrolase/oxidoreductase"/>
    <property type="match status" value="1"/>
</dbReference>
<name>A0A4R6BXY2_9STAP</name>
<feature type="transmembrane region" description="Helical" evidence="6">
    <location>
        <begin position="38"/>
        <end position="55"/>
    </location>
</feature>
<dbReference type="InterPro" id="IPR036866">
    <property type="entry name" value="RibonucZ/Hydroxyglut_hydro"/>
</dbReference>
<dbReference type="RefSeq" id="WP_133442694.1">
    <property type="nucleotide sequence ID" value="NZ_SCWB01000001.1"/>
</dbReference>
<dbReference type="NCBIfam" id="TIGR00360">
    <property type="entry name" value="ComEC_N-term"/>
    <property type="match status" value="1"/>
</dbReference>
<feature type="transmembrane region" description="Helical" evidence="6">
    <location>
        <begin position="258"/>
        <end position="278"/>
    </location>
</feature>
<keyword evidence="4 6" id="KW-1133">Transmembrane helix</keyword>
<evidence type="ECO:0000256" key="3">
    <source>
        <dbReference type="ARBA" id="ARBA00022692"/>
    </source>
</evidence>
<accession>A0A4R6BXY2</accession>
<reference evidence="8 9" key="1">
    <citation type="submission" date="2019-01" db="EMBL/GenBank/DDBJ databases">
        <title>Draft genome sequences of the type strains of six Macrococcus species.</title>
        <authorList>
            <person name="Mazhar S."/>
            <person name="Altermann E."/>
            <person name="Hill C."/>
            <person name="Mcauliffe O."/>
        </authorList>
    </citation>
    <scope>NUCLEOTIDE SEQUENCE [LARGE SCALE GENOMIC DNA]</scope>
    <source>
        <strain evidence="8 9">CCM4815</strain>
    </source>
</reference>
<comment type="caution">
    <text evidence="8">The sequence shown here is derived from an EMBL/GenBank/DDBJ whole genome shotgun (WGS) entry which is preliminary data.</text>
</comment>
<keyword evidence="2" id="KW-1003">Cell membrane</keyword>
<dbReference type="CDD" id="cd07731">
    <property type="entry name" value="ComA-like_MBL-fold"/>
    <property type="match status" value="1"/>
</dbReference>
<comment type="subcellular location">
    <subcellularLocation>
        <location evidence="1">Cell membrane</location>
        <topology evidence="1">Multi-pass membrane protein</topology>
    </subcellularLocation>
</comment>
<dbReference type="PANTHER" id="PTHR30619">
    <property type="entry name" value="DNA INTERNALIZATION/COMPETENCE PROTEIN COMEC/REC2"/>
    <property type="match status" value="1"/>
</dbReference>
<dbReference type="Pfam" id="PF03772">
    <property type="entry name" value="Competence"/>
    <property type="match status" value="1"/>
</dbReference>
<feature type="transmembrane region" description="Helical" evidence="6">
    <location>
        <begin position="472"/>
        <end position="488"/>
    </location>
</feature>
<dbReference type="InterPro" id="IPR035681">
    <property type="entry name" value="ComA-like_MBL"/>
</dbReference>
<evidence type="ECO:0000256" key="5">
    <source>
        <dbReference type="ARBA" id="ARBA00023136"/>
    </source>
</evidence>
<dbReference type="InterPro" id="IPR004477">
    <property type="entry name" value="ComEC_N"/>
</dbReference>
<evidence type="ECO:0000259" key="7">
    <source>
        <dbReference type="SMART" id="SM00849"/>
    </source>
</evidence>